<dbReference type="RefSeq" id="XP_005788015.1">
    <property type="nucleotide sequence ID" value="XM_005787958.1"/>
</dbReference>
<dbReference type="EnsemblProtists" id="EOD35586">
    <property type="protein sequence ID" value="EOD35586"/>
    <property type="gene ID" value="EMIHUDRAFT_98577"/>
</dbReference>
<protein>
    <recommendedName>
        <fullName evidence="3">Tocopherol cyclase</fullName>
    </recommendedName>
</protein>
<dbReference type="PaxDb" id="2903-EOD35586"/>
<dbReference type="GeneID" id="17280856"/>
<proteinExistence type="predicted"/>
<organism evidence="1 2">
    <name type="scientific">Emiliania huxleyi (strain CCMP1516)</name>
    <dbReference type="NCBI Taxonomy" id="280463"/>
    <lineage>
        <taxon>Eukaryota</taxon>
        <taxon>Haptista</taxon>
        <taxon>Haptophyta</taxon>
        <taxon>Prymnesiophyceae</taxon>
        <taxon>Isochrysidales</taxon>
        <taxon>Noelaerhabdaceae</taxon>
        <taxon>Emiliania</taxon>
    </lineage>
</organism>
<dbReference type="PANTHER" id="PTHR35309">
    <property type="match status" value="1"/>
</dbReference>
<dbReference type="KEGG" id="ehx:EMIHUDRAFT_98577"/>
<dbReference type="PANTHER" id="PTHR35309:SF4">
    <property type="entry name" value="TOCOPHEROL CYCLASE"/>
    <property type="match status" value="1"/>
</dbReference>
<dbReference type="AlphaFoldDB" id="A0A0D3KIK1"/>
<accession>A0A0D3KIK1</accession>
<evidence type="ECO:0000313" key="1">
    <source>
        <dbReference type="EnsemblProtists" id="EOD35586"/>
    </source>
</evidence>
<name>A0A0D3KIK1_EMIH1</name>
<dbReference type="HOGENOM" id="CLU_048962_0_0_1"/>
<sequence length="348" mass="38409">MIRFSISFHMQVCGPDGAVTWQEGPAASFWADDRKLALGKSFRGVAFSKMASPAAFGRFVQDGFQLSSTRHQGVLRDGSARWSYEVAPQADGLCPSTSQVGWGGRLGDKQYSTAGWLAAFPVFEPMYQVVMAHGLASGWVEWRGERREFRDAPCYTEKNWGGAFPRRWWWVQCNAFEARGLTLTCACGERSNPLLEPLLPGRTEDACMVALHDESAKFYPFPNCEWDVEWGRWTVRGALDDLRVRVEATCDGEAASVVRCPASDGMTASARERFDGSLSVRVWRVTAREEEEEVLIDSTSSRAAVEVGGEGWEGGGRWKGSCEVAGAARAILSADVPLERFREAIPGL</sequence>
<keyword evidence="2" id="KW-1185">Reference proteome</keyword>
<dbReference type="Pfam" id="PF14249">
    <property type="entry name" value="Tocopherol_cycl"/>
    <property type="match status" value="1"/>
</dbReference>
<dbReference type="STRING" id="2903.R1FJ56"/>
<dbReference type="InterPro" id="IPR025893">
    <property type="entry name" value="Tocopherol_cyclase"/>
</dbReference>
<evidence type="ECO:0008006" key="3">
    <source>
        <dbReference type="Google" id="ProtNLM"/>
    </source>
</evidence>
<dbReference type="eggNOG" id="ENOG502QQ9P">
    <property type="taxonomic scope" value="Eukaryota"/>
</dbReference>
<dbReference type="GO" id="GO:0009976">
    <property type="term" value="F:tocopherol cyclase activity"/>
    <property type="evidence" value="ECO:0007669"/>
    <property type="project" value="InterPro"/>
</dbReference>
<evidence type="ECO:0000313" key="2">
    <source>
        <dbReference type="Proteomes" id="UP000013827"/>
    </source>
</evidence>
<dbReference type="OMA" id="YQDRNWG"/>
<dbReference type="Proteomes" id="UP000013827">
    <property type="component" value="Unassembled WGS sequence"/>
</dbReference>
<reference evidence="1" key="2">
    <citation type="submission" date="2024-10" db="UniProtKB">
        <authorList>
            <consortium name="EnsemblProtists"/>
        </authorList>
    </citation>
    <scope>IDENTIFICATION</scope>
</reference>
<reference evidence="2" key="1">
    <citation type="journal article" date="2013" name="Nature">
        <title>Pan genome of the phytoplankton Emiliania underpins its global distribution.</title>
        <authorList>
            <person name="Read B.A."/>
            <person name="Kegel J."/>
            <person name="Klute M.J."/>
            <person name="Kuo A."/>
            <person name="Lefebvre S.C."/>
            <person name="Maumus F."/>
            <person name="Mayer C."/>
            <person name="Miller J."/>
            <person name="Monier A."/>
            <person name="Salamov A."/>
            <person name="Young J."/>
            <person name="Aguilar M."/>
            <person name="Claverie J.M."/>
            <person name="Frickenhaus S."/>
            <person name="Gonzalez K."/>
            <person name="Herman E.K."/>
            <person name="Lin Y.C."/>
            <person name="Napier J."/>
            <person name="Ogata H."/>
            <person name="Sarno A.F."/>
            <person name="Shmutz J."/>
            <person name="Schroeder D."/>
            <person name="de Vargas C."/>
            <person name="Verret F."/>
            <person name="von Dassow P."/>
            <person name="Valentin K."/>
            <person name="Van de Peer Y."/>
            <person name="Wheeler G."/>
            <person name="Dacks J.B."/>
            <person name="Delwiche C.F."/>
            <person name="Dyhrman S.T."/>
            <person name="Glockner G."/>
            <person name="John U."/>
            <person name="Richards T."/>
            <person name="Worden A.Z."/>
            <person name="Zhang X."/>
            <person name="Grigoriev I.V."/>
            <person name="Allen A.E."/>
            <person name="Bidle K."/>
            <person name="Borodovsky M."/>
            <person name="Bowler C."/>
            <person name="Brownlee C."/>
            <person name="Cock J.M."/>
            <person name="Elias M."/>
            <person name="Gladyshev V.N."/>
            <person name="Groth M."/>
            <person name="Guda C."/>
            <person name="Hadaegh A."/>
            <person name="Iglesias-Rodriguez M.D."/>
            <person name="Jenkins J."/>
            <person name="Jones B.M."/>
            <person name="Lawson T."/>
            <person name="Leese F."/>
            <person name="Lindquist E."/>
            <person name="Lobanov A."/>
            <person name="Lomsadze A."/>
            <person name="Malik S.B."/>
            <person name="Marsh M.E."/>
            <person name="Mackinder L."/>
            <person name="Mock T."/>
            <person name="Mueller-Roeber B."/>
            <person name="Pagarete A."/>
            <person name="Parker M."/>
            <person name="Probert I."/>
            <person name="Quesneville H."/>
            <person name="Raines C."/>
            <person name="Rensing S.A."/>
            <person name="Riano-Pachon D.M."/>
            <person name="Richier S."/>
            <person name="Rokitta S."/>
            <person name="Shiraiwa Y."/>
            <person name="Soanes D.M."/>
            <person name="van der Giezen M."/>
            <person name="Wahlund T.M."/>
            <person name="Williams B."/>
            <person name="Wilson W."/>
            <person name="Wolfe G."/>
            <person name="Wurch L.L."/>
        </authorList>
    </citation>
    <scope>NUCLEOTIDE SEQUENCE</scope>
</reference>